<dbReference type="EMBL" id="BAABFL010000448">
    <property type="protein sequence ID" value="GAA4651337.1"/>
    <property type="molecule type" value="Genomic_DNA"/>
</dbReference>
<accession>A0ABP8V697</accession>
<gene>
    <name evidence="1" type="ORF">GCM10023116_36210</name>
</gene>
<dbReference type="RefSeq" id="WP_345197699.1">
    <property type="nucleotide sequence ID" value="NZ_BAABFL010000448.1"/>
</dbReference>
<organism evidence="1 2">
    <name type="scientific">Kistimonas scapharcae</name>
    <dbReference type="NCBI Taxonomy" id="1036133"/>
    <lineage>
        <taxon>Bacteria</taxon>
        <taxon>Pseudomonadati</taxon>
        <taxon>Pseudomonadota</taxon>
        <taxon>Gammaproteobacteria</taxon>
        <taxon>Oceanospirillales</taxon>
        <taxon>Endozoicomonadaceae</taxon>
        <taxon>Kistimonas</taxon>
    </lineage>
</organism>
<keyword evidence="2" id="KW-1185">Reference proteome</keyword>
<proteinExistence type="predicted"/>
<dbReference type="InterPro" id="IPR036291">
    <property type="entry name" value="NAD(P)-bd_dom_sf"/>
</dbReference>
<dbReference type="Gene3D" id="3.40.50.720">
    <property type="entry name" value="NAD(P)-binding Rossmann-like Domain"/>
    <property type="match status" value="1"/>
</dbReference>
<protein>
    <submittedName>
        <fullName evidence="1">Oxidoreductase</fullName>
    </submittedName>
</protein>
<dbReference type="SUPFAM" id="SSF51735">
    <property type="entry name" value="NAD(P)-binding Rossmann-fold domains"/>
    <property type="match status" value="1"/>
</dbReference>
<sequence>MKSTKATLTAAVFGATGATGRVLMESLLNSSEYNRIVVIHYRPTPWANHPKVIEKIIPFDDISTLQLPVPVDEVLCCLGTTIRKAGSKAAFRKVDHDYVMAIARWITANHQPRLHLISANGANPQSHAFYMRVKGEVEASLKTMGLASLVIYQPSLLHGERDEFRPAERLGFYALSVLAAIPLQAIRQYRPTRMSALAEAMFQHSLKAQKSLTLLKPDDIAVFEKTA</sequence>
<comment type="caution">
    <text evidence="1">The sequence shown here is derived from an EMBL/GenBank/DDBJ whole genome shotgun (WGS) entry which is preliminary data.</text>
</comment>
<dbReference type="Proteomes" id="UP001500604">
    <property type="component" value="Unassembled WGS sequence"/>
</dbReference>
<evidence type="ECO:0000313" key="2">
    <source>
        <dbReference type="Proteomes" id="UP001500604"/>
    </source>
</evidence>
<name>A0ABP8V697_9GAMM</name>
<dbReference type="PANTHER" id="PTHR14097">
    <property type="entry name" value="OXIDOREDUCTASE HTATIP2"/>
    <property type="match status" value="1"/>
</dbReference>
<evidence type="ECO:0000313" key="1">
    <source>
        <dbReference type="EMBL" id="GAA4651337.1"/>
    </source>
</evidence>
<dbReference type="PANTHER" id="PTHR14097:SF7">
    <property type="entry name" value="OXIDOREDUCTASE HTATIP2"/>
    <property type="match status" value="1"/>
</dbReference>
<reference evidence="2" key="1">
    <citation type="journal article" date="2019" name="Int. J. Syst. Evol. Microbiol.">
        <title>The Global Catalogue of Microorganisms (GCM) 10K type strain sequencing project: providing services to taxonomists for standard genome sequencing and annotation.</title>
        <authorList>
            <consortium name="The Broad Institute Genomics Platform"/>
            <consortium name="The Broad Institute Genome Sequencing Center for Infectious Disease"/>
            <person name="Wu L."/>
            <person name="Ma J."/>
        </authorList>
    </citation>
    <scope>NUCLEOTIDE SEQUENCE [LARGE SCALE GENOMIC DNA]</scope>
    <source>
        <strain evidence="2">JCM 17805</strain>
    </source>
</reference>